<accession>A0AB37ZXF9</accession>
<dbReference type="RefSeq" id="WP_176974111.1">
    <property type="nucleotide sequence ID" value="NZ_FJNA01000002.1"/>
</dbReference>
<comment type="caution">
    <text evidence="1">The sequence shown here is derived from an EMBL/GenBank/DDBJ whole genome shotgun (WGS) entry which is preliminary data.</text>
</comment>
<keyword evidence="2" id="KW-1185">Reference proteome</keyword>
<sequence>MTDTEIKEIDDRIANLRSSQKDLGCERCDKGVVYVETENWGIVFKKCPHCSEEASE</sequence>
<dbReference type="EMBL" id="FNQH01000001">
    <property type="protein sequence ID" value="SDZ96425.1"/>
    <property type="molecule type" value="Genomic_DNA"/>
</dbReference>
<evidence type="ECO:0000313" key="2">
    <source>
        <dbReference type="Proteomes" id="UP000199042"/>
    </source>
</evidence>
<gene>
    <name evidence="1" type="ORF">SAMN04488525_101737</name>
</gene>
<organism evidence="1 2">
    <name type="scientific">Trichococcus collinsii</name>
    <dbReference type="NCBI Taxonomy" id="157076"/>
    <lineage>
        <taxon>Bacteria</taxon>
        <taxon>Bacillati</taxon>
        <taxon>Bacillota</taxon>
        <taxon>Bacilli</taxon>
        <taxon>Lactobacillales</taxon>
        <taxon>Carnobacteriaceae</taxon>
        <taxon>Trichococcus</taxon>
    </lineage>
</organism>
<evidence type="ECO:0000313" key="1">
    <source>
        <dbReference type="EMBL" id="SDZ96425.1"/>
    </source>
</evidence>
<name>A0AB37ZXF9_9LACT</name>
<dbReference type="Proteomes" id="UP000199042">
    <property type="component" value="Unassembled WGS sequence"/>
</dbReference>
<proteinExistence type="predicted"/>
<dbReference type="AlphaFoldDB" id="A0AB37ZXF9"/>
<reference evidence="1 2" key="1">
    <citation type="submission" date="2016-10" db="EMBL/GenBank/DDBJ databases">
        <authorList>
            <person name="Varghese N."/>
            <person name="Submissions S."/>
        </authorList>
    </citation>
    <scope>NUCLEOTIDE SEQUENCE [LARGE SCALE GENOMIC DNA]</scope>
    <source>
        <strain evidence="1 2">DSM 14526</strain>
    </source>
</reference>
<protein>
    <submittedName>
        <fullName evidence="1">Uncharacterized protein</fullName>
    </submittedName>
</protein>